<gene>
    <name evidence="1" type="ORF">INF20_01130</name>
</gene>
<evidence type="ECO:0000313" key="2">
    <source>
        <dbReference type="Proteomes" id="UP001516588"/>
    </source>
</evidence>
<comment type="caution">
    <text evidence="1">The sequence shown here is derived from an EMBL/GenBank/DDBJ whole genome shotgun (WGS) entry which is preliminary data.</text>
</comment>
<protein>
    <submittedName>
        <fullName evidence="1">Arc family DNA-binding protein</fullName>
    </submittedName>
</protein>
<dbReference type="EMBL" id="JADCKA010000001">
    <property type="protein sequence ID" value="MBE5034893.1"/>
    <property type="molecule type" value="Genomic_DNA"/>
</dbReference>
<accession>A0ABR9QVH7</accession>
<evidence type="ECO:0000313" key="1">
    <source>
        <dbReference type="EMBL" id="MBE5034893.1"/>
    </source>
</evidence>
<keyword evidence="2" id="KW-1185">Reference proteome</keyword>
<reference evidence="1 2" key="1">
    <citation type="submission" date="2020-10" db="EMBL/GenBank/DDBJ databases">
        <title>ChiBAC.</title>
        <authorList>
            <person name="Zenner C."/>
            <person name="Hitch T.C.A."/>
            <person name="Clavel T."/>
        </authorList>
    </citation>
    <scope>NUCLEOTIDE SEQUENCE [LARGE SCALE GENOMIC DNA]</scope>
    <source>
        <strain evidence="1 2">DSM 108706</strain>
    </source>
</reference>
<keyword evidence="1" id="KW-0238">DNA-binding</keyword>
<organism evidence="1 2">
    <name type="scientific">Gallibacter intestinalis</name>
    <dbReference type="NCBI Taxonomy" id="2779356"/>
    <lineage>
        <taxon>Bacteria</taxon>
        <taxon>Bacillati</taxon>
        <taxon>Bacillota</taxon>
        <taxon>Clostridia</taxon>
        <taxon>Eubacteriales</taxon>
        <taxon>Eubacteriaceae</taxon>
        <taxon>Gallibacter</taxon>
    </lineage>
</organism>
<proteinExistence type="predicted"/>
<dbReference type="Proteomes" id="UP001516588">
    <property type="component" value="Unassembled WGS sequence"/>
</dbReference>
<name>A0ABR9QVH7_9FIRM</name>
<dbReference type="GO" id="GO:0003677">
    <property type="term" value="F:DNA binding"/>
    <property type="evidence" value="ECO:0007669"/>
    <property type="project" value="UniProtKB-KW"/>
</dbReference>
<sequence>MLLRLSPSLYNEIAAWAEEDFRSVNGQVEYLLSECVNARKKKNK</sequence>